<evidence type="ECO:0000256" key="11">
    <source>
        <dbReference type="SAM" id="MobiDB-lite"/>
    </source>
</evidence>
<feature type="domain" description="Conserved Oligomeric Golgi complex subunit 6 C-terminal" evidence="13">
    <location>
        <begin position="262"/>
        <end position="720"/>
    </location>
</feature>
<gene>
    <name evidence="14" type="ORF">NLI96_g11120</name>
</gene>
<dbReference type="InterPro" id="IPR010490">
    <property type="entry name" value="COG6"/>
</dbReference>
<comment type="subunit">
    <text evidence="10">Component of the conserved oligomeric Golgi complex.</text>
</comment>
<evidence type="ECO:0000256" key="4">
    <source>
        <dbReference type="ARBA" id="ARBA00022448"/>
    </source>
</evidence>
<accession>A0AAD5USB1</accession>
<feature type="region of interest" description="Disordered" evidence="11">
    <location>
        <begin position="737"/>
        <end position="773"/>
    </location>
</feature>
<dbReference type="GO" id="GO:0015031">
    <property type="term" value="P:protein transport"/>
    <property type="evidence" value="ECO:0007669"/>
    <property type="project" value="UniProtKB-KW"/>
</dbReference>
<comment type="similarity">
    <text evidence="2 10">Belongs to the COG6 family.</text>
</comment>
<dbReference type="InterPro" id="IPR048368">
    <property type="entry name" value="COG6_N"/>
</dbReference>
<feature type="domain" description="Conserved oligomeric complex COG6 N-terminal" evidence="12">
    <location>
        <begin position="125"/>
        <end position="227"/>
    </location>
</feature>
<keyword evidence="7 10" id="KW-0472">Membrane</keyword>
<dbReference type="EMBL" id="JANAWD010000701">
    <property type="protein sequence ID" value="KAJ3476488.1"/>
    <property type="molecule type" value="Genomic_DNA"/>
</dbReference>
<feature type="region of interest" description="Disordered" evidence="11">
    <location>
        <begin position="61"/>
        <end position="106"/>
    </location>
</feature>
<dbReference type="Pfam" id="PF06419">
    <property type="entry name" value="COG6_N"/>
    <property type="match status" value="1"/>
</dbReference>
<evidence type="ECO:0000256" key="1">
    <source>
        <dbReference type="ARBA" id="ARBA00004395"/>
    </source>
</evidence>
<evidence type="ECO:0000256" key="6">
    <source>
        <dbReference type="ARBA" id="ARBA00023034"/>
    </source>
</evidence>
<organism evidence="14 15">
    <name type="scientific">Meripilus lineatus</name>
    <dbReference type="NCBI Taxonomy" id="2056292"/>
    <lineage>
        <taxon>Eukaryota</taxon>
        <taxon>Fungi</taxon>
        <taxon>Dikarya</taxon>
        <taxon>Basidiomycota</taxon>
        <taxon>Agaricomycotina</taxon>
        <taxon>Agaricomycetes</taxon>
        <taxon>Polyporales</taxon>
        <taxon>Meripilaceae</taxon>
        <taxon>Meripilus</taxon>
    </lineage>
</organism>
<comment type="function">
    <text evidence="9">Acts as a component of the peripheral membrane COG complex that is involved in intra-Golgi protein trafficking. COG is located at the cis-Golgi, and regulates tethering of retrograde intra-Golgi vesicles and possibly a number of other membrane trafficking events.</text>
</comment>
<evidence type="ECO:0000259" key="12">
    <source>
        <dbReference type="Pfam" id="PF06419"/>
    </source>
</evidence>
<dbReference type="PANTHER" id="PTHR21506">
    <property type="entry name" value="COMPONENT OF OLIGOMERIC GOLGI COMPLEX 6"/>
    <property type="match status" value="1"/>
</dbReference>
<evidence type="ECO:0000256" key="2">
    <source>
        <dbReference type="ARBA" id="ARBA00011023"/>
    </source>
</evidence>
<feature type="compositionally biased region" description="Acidic residues" evidence="11">
    <location>
        <begin position="83"/>
        <end position="99"/>
    </location>
</feature>
<feature type="compositionally biased region" description="Polar residues" evidence="11">
    <location>
        <begin position="61"/>
        <end position="71"/>
    </location>
</feature>
<dbReference type="AlphaFoldDB" id="A0AAD5USB1"/>
<dbReference type="PANTHER" id="PTHR21506:SF0">
    <property type="entry name" value="CONSERVED OLIGOMERIC GOLGI COMPLEX SUBUNIT 6"/>
    <property type="match status" value="1"/>
</dbReference>
<evidence type="ECO:0000256" key="5">
    <source>
        <dbReference type="ARBA" id="ARBA00022927"/>
    </source>
</evidence>
<proteinExistence type="inferred from homology"/>
<protein>
    <recommendedName>
        <fullName evidence="3 10">Conserved oligomeric Golgi complex subunit 6</fullName>
        <shortName evidence="10">COG complex subunit 6</shortName>
    </recommendedName>
    <alternativeName>
        <fullName evidence="8 10">Component of oligomeric Golgi complex 6</fullName>
    </alternativeName>
</protein>
<dbReference type="Pfam" id="PF20653">
    <property type="entry name" value="COG6_C"/>
    <property type="match status" value="1"/>
</dbReference>
<keyword evidence="5 10" id="KW-0653">Protein transport</keyword>
<evidence type="ECO:0000256" key="3">
    <source>
        <dbReference type="ARBA" id="ARBA00020973"/>
    </source>
</evidence>
<dbReference type="GO" id="GO:0000139">
    <property type="term" value="C:Golgi membrane"/>
    <property type="evidence" value="ECO:0007669"/>
    <property type="project" value="UniProtKB-SubCell"/>
</dbReference>
<evidence type="ECO:0000256" key="9">
    <source>
        <dbReference type="ARBA" id="ARBA00043873"/>
    </source>
</evidence>
<dbReference type="Proteomes" id="UP001212997">
    <property type="component" value="Unassembled WGS sequence"/>
</dbReference>
<feature type="compositionally biased region" description="Low complexity" evidence="11">
    <location>
        <begin position="10"/>
        <end position="33"/>
    </location>
</feature>
<dbReference type="SMART" id="SM01087">
    <property type="entry name" value="COG6"/>
    <property type="match status" value="1"/>
</dbReference>
<comment type="subcellular location">
    <subcellularLocation>
        <location evidence="1 10">Golgi apparatus membrane</location>
        <topology evidence="1 10">Peripheral membrane protein</topology>
    </subcellularLocation>
</comment>
<evidence type="ECO:0000313" key="15">
    <source>
        <dbReference type="Proteomes" id="UP001212997"/>
    </source>
</evidence>
<comment type="function">
    <text evidence="10">Acts as component of the peripheral membrane COG complex that is involved in intra-Golgi protein trafficking. COG is located at the cis-Golgi, and regulates tethering of retrograde intra-Golgi vesicles and possibly a number of other membrane trafficking events.</text>
</comment>
<keyword evidence="15" id="KW-1185">Reference proteome</keyword>
<comment type="caution">
    <text evidence="14">The sequence shown here is derived from an EMBL/GenBank/DDBJ whole genome shotgun (WGS) entry which is preliminary data.</text>
</comment>
<evidence type="ECO:0000256" key="10">
    <source>
        <dbReference type="RuleBase" id="RU365075"/>
    </source>
</evidence>
<evidence type="ECO:0000259" key="13">
    <source>
        <dbReference type="Pfam" id="PF20653"/>
    </source>
</evidence>
<feature type="compositionally biased region" description="Acidic residues" evidence="11">
    <location>
        <begin position="740"/>
        <end position="773"/>
    </location>
</feature>
<evidence type="ECO:0000313" key="14">
    <source>
        <dbReference type="EMBL" id="KAJ3476488.1"/>
    </source>
</evidence>
<dbReference type="GO" id="GO:0017119">
    <property type="term" value="C:Golgi transport complex"/>
    <property type="evidence" value="ECO:0007669"/>
    <property type="project" value="UniProtKB-UniRule"/>
</dbReference>
<dbReference type="GO" id="GO:0006891">
    <property type="term" value="P:intra-Golgi vesicle-mediated transport"/>
    <property type="evidence" value="ECO:0007669"/>
    <property type="project" value="UniProtKB-UniRule"/>
</dbReference>
<evidence type="ECO:0000256" key="7">
    <source>
        <dbReference type="ARBA" id="ARBA00023136"/>
    </source>
</evidence>
<feature type="region of interest" description="Disordered" evidence="11">
    <location>
        <begin position="1"/>
        <end position="33"/>
    </location>
</feature>
<reference evidence="14" key="1">
    <citation type="submission" date="2022-07" db="EMBL/GenBank/DDBJ databases">
        <title>Genome Sequence of Physisporinus lineatus.</title>
        <authorList>
            <person name="Buettner E."/>
        </authorList>
    </citation>
    <scope>NUCLEOTIDE SEQUENCE</scope>
    <source>
        <strain evidence="14">VT162</strain>
    </source>
</reference>
<dbReference type="InterPro" id="IPR048369">
    <property type="entry name" value="COG6_C"/>
</dbReference>
<name>A0AAD5USB1_9APHY</name>
<keyword evidence="4 10" id="KW-0813">Transport</keyword>
<keyword evidence="6 10" id="KW-0333">Golgi apparatus</keyword>
<sequence length="773" mass="86604">MLAGASSAAPSRQLTPSLSSSSQQSQSQGSSNPLSIRLYKVLAANFDDDATKDALNTLSELYSSSPTTSGVPNGKKKAKDVGGDDSDGDEEEDDSEGEVDSNKRRFGHSVYTVAGETIPGEIAGRARKNLKRDVEAKLAESSRRFLHAFAEVDKQLDTLQDHIGAMRSRVDEAQAHLHQTNEACRSLLDRAGSLREQRQDIATRQSIVSLFLDRFTLSKEEVEAITSREVPVGKRFFSAMNKTERIQLDCRVLMSGESGSTRAGLDILTATSAYLEQAYDKIFRWCSFEFRQMGKDATLEVGTAMREAVRRLQQRTELLTEALTYLSQTRQATLLSGFTDALTRGGPGGLPRPIELHAHDPMRYVGDMLAWVHQAIAAEREFLEALFDVKGDGRMVGSVRTFKKSEEEEWMSELMDAAVGKLCTPLKVRVQQTVRSQESSITLYKIANLLQFYSLTMQRTIGEEAALSKTLNDMTNMAYHVFFEAIQNQGRVLLHAKLELEDSSVSPPLTVLDHAQVLREIMVVYQSSLAEGESIEDQVDGFKDILEKMVDPAVEMCMTSSDEKQKLRPKWDRSVFVLNTLSYVQSVLEPFSFTTDKQSMLEGLIESRVMQLIEEHYASVIVDTGLGEIIEVWKTRKANEPLARLPNASTPRIQAALHKFSVWLAGMTVDHSPRLGQLMVQSLATRIHQAALERLIYTYKWFCEEVRNPENRYEAAATLLGSERPFGQVHLLWQIFGIEEKEEGDEEEEEDDEEGSEEESGEEGEEESDEDEE</sequence>
<evidence type="ECO:0000256" key="8">
    <source>
        <dbReference type="ARBA" id="ARBA00031348"/>
    </source>
</evidence>